<name>A0ACB8YZW2_CICIN</name>
<comment type="caution">
    <text evidence="1">The sequence shown here is derived from an EMBL/GenBank/DDBJ whole genome shotgun (WGS) entry which is preliminary data.</text>
</comment>
<sequence>MGVNIKFCKVYATVYLKACLLVARIEQNSNQQLSFRTLQDSNNSNVTVNFVSRNSPKNHLFIDGSSGLMMCHLELRSYRILSKLLRKKKPPSSSHRRQQHQSASVAVSALISLSCSIIAAEPAYSPYLSIEFKHTLTSSLSLIPFLAHDFMNTPD</sequence>
<dbReference type="EMBL" id="CM042017">
    <property type="protein sequence ID" value="KAI3690898.1"/>
    <property type="molecule type" value="Genomic_DNA"/>
</dbReference>
<organism evidence="1 2">
    <name type="scientific">Cichorium intybus</name>
    <name type="common">Chicory</name>
    <dbReference type="NCBI Taxonomy" id="13427"/>
    <lineage>
        <taxon>Eukaryota</taxon>
        <taxon>Viridiplantae</taxon>
        <taxon>Streptophyta</taxon>
        <taxon>Embryophyta</taxon>
        <taxon>Tracheophyta</taxon>
        <taxon>Spermatophyta</taxon>
        <taxon>Magnoliopsida</taxon>
        <taxon>eudicotyledons</taxon>
        <taxon>Gunneridae</taxon>
        <taxon>Pentapetalae</taxon>
        <taxon>asterids</taxon>
        <taxon>campanulids</taxon>
        <taxon>Asterales</taxon>
        <taxon>Asteraceae</taxon>
        <taxon>Cichorioideae</taxon>
        <taxon>Cichorieae</taxon>
        <taxon>Cichoriinae</taxon>
        <taxon>Cichorium</taxon>
    </lineage>
</organism>
<gene>
    <name evidence="1" type="ORF">L2E82_49110</name>
</gene>
<reference evidence="1 2" key="2">
    <citation type="journal article" date="2022" name="Mol. Ecol. Resour.">
        <title>The genomes of chicory, endive, great burdock and yacon provide insights into Asteraceae paleo-polyploidization history and plant inulin production.</title>
        <authorList>
            <person name="Fan W."/>
            <person name="Wang S."/>
            <person name="Wang H."/>
            <person name="Wang A."/>
            <person name="Jiang F."/>
            <person name="Liu H."/>
            <person name="Zhao H."/>
            <person name="Xu D."/>
            <person name="Zhang Y."/>
        </authorList>
    </citation>
    <scope>NUCLEOTIDE SEQUENCE [LARGE SCALE GENOMIC DNA]</scope>
    <source>
        <strain evidence="2">cv. Punajuju</strain>
        <tissue evidence="1">Leaves</tissue>
    </source>
</reference>
<proteinExistence type="predicted"/>
<evidence type="ECO:0000313" key="1">
    <source>
        <dbReference type="EMBL" id="KAI3690898.1"/>
    </source>
</evidence>
<dbReference type="Proteomes" id="UP001055811">
    <property type="component" value="Linkage Group LG09"/>
</dbReference>
<protein>
    <submittedName>
        <fullName evidence="1">Uncharacterized protein</fullName>
    </submittedName>
</protein>
<keyword evidence="2" id="KW-1185">Reference proteome</keyword>
<evidence type="ECO:0000313" key="2">
    <source>
        <dbReference type="Proteomes" id="UP001055811"/>
    </source>
</evidence>
<accession>A0ACB8YZW2</accession>
<reference evidence="2" key="1">
    <citation type="journal article" date="2022" name="Mol. Ecol. Resour.">
        <title>The genomes of chicory, endive, great burdock and yacon provide insights into Asteraceae palaeo-polyploidization history and plant inulin production.</title>
        <authorList>
            <person name="Fan W."/>
            <person name="Wang S."/>
            <person name="Wang H."/>
            <person name="Wang A."/>
            <person name="Jiang F."/>
            <person name="Liu H."/>
            <person name="Zhao H."/>
            <person name="Xu D."/>
            <person name="Zhang Y."/>
        </authorList>
    </citation>
    <scope>NUCLEOTIDE SEQUENCE [LARGE SCALE GENOMIC DNA]</scope>
    <source>
        <strain evidence="2">cv. Punajuju</strain>
    </source>
</reference>